<name>A0ABW5VR33_9MICO</name>
<dbReference type="SUPFAM" id="SSF55797">
    <property type="entry name" value="PR-1-like"/>
    <property type="match status" value="1"/>
</dbReference>
<reference evidence="4" key="1">
    <citation type="journal article" date="2019" name="Int. J. Syst. Evol. Microbiol.">
        <title>The Global Catalogue of Microorganisms (GCM) 10K type strain sequencing project: providing services to taxonomists for standard genome sequencing and annotation.</title>
        <authorList>
            <consortium name="The Broad Institute Genomics Platform"/>
            <consortium name="The Broad Institute Genome Sequencing Center for Infectious Disease"/>
            <person name="Wu L."/>
            <person name="Ma J."/>
        </authorList>
    </citation>
    <scope>NUCLEOTIDE SEQUENCE [LARGE SCALE GENOMIC DNA]</scope>
    <source>
        <strain evidence="4">CCM 7044</strain>
    </source>
</reference>
<evidence type="ECO:0000259" key="2">
    <source>
        <dbReference type="Pfam" id="PF00188"/>
    </source>
</evidence>
<protein>
    <submittedName>
        <fullName evidence="3">CAP domain-containing protein</fullName>
    </submittedName>
</protein>
<feature type="chain" id="PRO_5047345113" evidence="1">
    <location>
        <begin position="25"/>
        <end position="168"/>
    </location>
</feature>
<evidence type="ECO:0000256" key="1">
    <source>
        <dbReference type="SAM" id="SignalP"/>
    </source>
</evidence>
<feature type="domain" description="SCP" evidence="2">
    <location>
        <begin position="54"/>
        <end position="155"/>
    </location>
</feature>
<evidence type="ECO:0000313" key="4">
    <source>
        <dbReference type="Proteomes" id="UP001597479"/>
    </source>
</evidence>
<organism evidence="3 4">
    <name type="scientific">Promicromonospora vindobonensis</name>
    <dbReference type="NCBI Taxonomy" id="195748"/>
    <lineage>
        <taxon>Bacteria</taxon>
        <taxon>Bacillati</taxon>
        <taxon>Actinomycetota</taxon>
        <taxon>Actinomycetes</taxon>
        <taxon>Micrococcales</taxon>
        <taxon>Promicromonosporaceae</taxon>
        <taxon>Promicromonospora</taxon>
    </lineage>
</organism>
<dbReference type="InterPro" id="IPR014044">
    <property type="entry name" value="CAP_dom"/>
</dbReference>
<dbReference type="PROSITE" id="PS51257">
    <property type="entry name" value="PROKAR_LIPOPROTEIN"/>
    <property type="match status" value="1"/>
</dbReference>
<feature type="signal peptide" evidence="1">
    <location>
        <begin position="1"/>
        <end position="24"/>
    </location>
</feature>
<dbReference type="EMBL" id="JBHUOG010000001">
    <property type="protein sequence ID" value="MFD2793536.1"/>
    <property type="molecule type" value="Genomic_DNA"/>
</dbReference>
<dbReference type="InterPro" id="IPR035940">
    <property type="entry name" value="CAP_sf"/>
</dbReference>
<accession>A0ABW5VR33</accession>
<sequence>MRRTSTGFAVQLLTVAVLLTACSAAPDAGSSAPNASAAVDLADPEQYGAALEAAVNVARARLDVAPLEHDTCLEAVAVDRAEALIGAPELVHAPLPPVQRSCPGDTVAAENLSRTERPPQDVVQAWLDSPSHRDNLVNAQLLRGAIGCVRDGGTAAAPVLICSHVFLG</sequence>
<dbReference type="Pfam" id="PF00188">
    <property type="entry name" value="CAP"/>
    <property type="match status" value="1"/>
</dbReference>
<dbReference type="CDD" id="cd05379">
    <property type="entry name" value="CAP_bacterial"/>
    <property type="match status" value="1"/>
</dbReference>
<proteinExistence type="predicted"/>
<dbReference type="Proteomes" id="UP001597479">
    <property type="component" value="Unassembled WGS sequence"/>
</dbReference>
<keyword evidence="1" id="KW-0732">Signal</keyword>
<dbReference type="RefSeq" id="WP_377181817.1">
    <property type="nucleotide sequence ID" value="NZ_JBHUOG010000001.1"/>
</dbReference>
<dbReference type="Gene3D" id="3.40.33.10">
    <property type="entry name" value="CAP"/>
    <property type="match status" value="1"/>
</dbReference>
<comment type="caution">
    <text evidence="3">The sequence shown here is derived from an EMBL/GenBank/DDBJ whole genome shotgun (WGS) entry which is preliminary data.</text>
</comment>
<gene>
    <name evidence="3" type="ORF">ACFS27_08240</name>
</gene>
<keyword evidence="4" id="KW-1185">Reference proteome</keyword>
<evidence type="ECO:0000313" key="3">
    <source>
        <dbReference type="EMBL" id="MFD2793536.1"/>
    </source>
</evidence>